<evidence type="ECO:0000313" key="2">
    <source>
        <dbReference type="Proteomes" id="UP001064489"/>
    </source>
</evidence>
<protein>
    <submittedName>
        <fullName evidence="1">Uncharacterized protein</fullName>
    </submittedName>
</protein>
<evidence type="ECO:0000313" key="1">
    <source>
        <dbReference type="EMBL" id="KAI9180359.1"/>
    </source>
</evidence>
<reference evidence="1" key="2">
    <citation type="submission" date="2023-02" db="EMBL/GenBank/DDBJ databases">
        <authorList>
            <person name="Swenson N.G."/>
            <person name="Wegrzyn J.L."/>
            <person name="Mcevoy S.L."/>
        </authorList>
    </citation>
    <scope>NUCLEOTIDE SEQUENCE</scope>
    <source>
        <strain evidence="1">91603</strain>
        <tissue evidence="1">Leaf</tissue>
    </source>
</reference>
<dbReference type="Proteomes" id="UP001064489">
    <property type="component" value="Chromosome 4"/>
</dbReference>
<proteinExistence type="predicted"/>
<dbReference type="AlphaFoldDB" id="A0AAD5IYD9"/>
<name>A0AAD5IYD9_ACENE</name>
<sequence length="208" mass="23420">MVLFLYPDHEGWIIARINSKIRQHCDILGDIDEVLGKLHVLEEFKQGPFGHYLGLHLPVTIHGKAYQTESITDDQVGYELPGVIPNLDNQETKKKKEQIDSHSKLCPPSVQRTLFLNNESPKTSAKPNGMDDIDPKKVTYKSICGMMTKVLFDVLLKVLPQAVVKDVLPNKGTEKKKNTSKVITKVLYDVLLKVLPQALNDVLPKFLP</sequence>
<dbReference type="EMBL" id="JAJSOW010000101">
    <property type="protein sequence ID" value="KAI9180359.1"/>
    <property type="molecule type" value="Genomic_DNA"/>
</dbReference>
<gene>
    <name evidence="1" type="ORF">LWI28_003946</name>
</gene>
<organism evidence="1 2">
    <name type="scientific">Acer negundo</name>
    <name type="common">Box elder</name>
    <dbReference type="NCBI Taxonomy" id="4023"/>
    <lineage>
        <taxon>Eukaryota</taxon>
        <taxon>Viridiplantae</taxon>
        <taxon>Streptophyta</taxon>
        <taxon>Embryophyta</taxon>
        <taxon>Tracheophyta</taxon>
        <taxon>Spermatophyta</taxon>
        <taxon>Magnoliopsida</taxon>
        <taxon>eudicotyledons</taxon>
        <taxon>Gunneridae</taxon>
        <taxon>Pentapetalae</taxon>
        <taxon>rosids</taxon>
        <taxon>malvids</taxon>
        <taxon>Sapindales</taxon>
        <taxon>Sapindaceae</taxon>
        <taxon>Hippocastanoideae</taxon>
        <taxon>Acereae</taxon>
        <taxon>Acer</taxon>
    </lineage>
</organism>
<comment type="caution">
    <text evidence="1">The sequence shown here is derived from an EMBL/GenBank/DDBJ whole genome shotgun (WGS) entry which is preliminary data.</text>
</comment>
<accession>A0AAD5IYD9</accession>
<reference evidence="1" key="1">
    <citation type="journal article" date="2022" name="Plant J.">
        <title>Strategies of tolerance reflected in two North American maple genomes.</title>
        <authorList>
            <person name="McEvoy S.L."/>
            <person name="Sezen U.U."/>
            <person name="Trouern-Trend A."/>
            <person name="McMahon S.M."/>
            <person name="Schaberg P.G."/>
            <person name="Yang J."/>
            <person name="Wegrzyn J.L."/>
            <person name="Swenson N.G."/>
        </authorList>
    </citation>
    <scope>NUCLEOTIDE SEQUENCE</scope>
    <source>
        <strain evidence="1">91603</strain>
    </source>
</reference>
<keyword evidence="2" id="KW-1185">Reference proteome</keyword>